<feature type="compositionally biased region" description="Basic and acidic residues" evidence="1">
    <location>
        <begin position="29"/>
        <end position="38"/>
    </location>
</feature>
<protein>
    <submittedName>
        <fullName evidence="2">Uncharacterized protein</fullName>
    </submittedName>
</protein>
<dbReference type="STRING" id="1867956.BJF95_06105"/>
<feature type="region of interest" description="Disordered" evidence="1">
    <location>
        <begin position="140"/>
        <end position="161"/>
    </location>
</feature>
<dbReference type="EMBL" id="MKIM01000027">
    <property type="protein sequence ID" value="OLP44135.1"/>
    <property type="molecule type" value="Genomic_DNA"/>
</dbReference>
<comment type="caution">
    <text evidence="2">The sequence shown here is derived from an EMBL/GenBank/DDBJ whole genome shotgun (WGS) entry which is preliminary data.</text>
</comment>
<gene>
    <name evidence="2" type="ORF">BJF95_06105</name>
</gene>
<reference evidence="2 3" key="1">
    <citation type="submission" date="2016-09" db="EMBL/GenBank/DDBJ databases">
        <title>Rhizobium oryziradicis sp. nov., isolated from the root of rice.</title>
        <authorList>
            <person name="Zhao J."/>
            <person name="Zhang X."/>
        </authorList>
    </citation>
    <scope>NUCLEOTIDE SEQUENCE [LARGE SCALE GENOMIC DNA]</scope>
    <source>
        <strain evidence="2 3">N19</strain>
    </source>
</reference>
<evidence type="ECO:0000256" key="1">
    <source>
        <dbReference type="SAM" id="MobiDB-lite"/>
    </source>
</evidence>
<sequence length="161" mass="17979">MRQNLSRAGNFPAFFPWWELIENVRNEPRRTTEAHMQAETHQTQKQAGNCQPGLPPTRTGKERNTSGLSGKKKATGQKIRQPGCRCRANWEALARLEELTEGRSSRGLLPANADFEELNCSNSPASSALDISSQVNTWISLPRQSAGKRARRTPDPHCEGR</sequence>
<evidence type="ECO:0000313" key="2">
    <source>
        <dbReference type="EMBL" id="OLP44135.1"/>
    </source>
</evidence>
<feature type="region of interest" description="Disordered" evidence="1">
    <location>
        <begin position="29"/>
        <end position="82"/>
    </location>
</feature>
<dbReference type="AlphaFoldDB" id="A0A1Q8ZPX9"/>
<name>A0A1Q8ZPX9_9HYPH</name>
<keyword evidence="3" id="KW-1185">Reference proteome</keyword>
<accession>A0A1Q8ZPX9</accession>
<dbReference type="Proteomes" id="UP000186894">
    <property type="component" value="Unassembled WGS sequence"/>
</dbReference>
<feature type="compositionally biased region" description="Polar residues" evidence="1">
    <location>
        <begin position="39"/>
        <end position="49"/>
    </location>
</feature>
<organism evidence="2 3">
    <name type="scientific">Rhizobium oryziradicis</name>
    <dbReference type="NCBI Taxonomy" id="1867956"/>
    <lineage>
        <taxon>Bacteria</taxon>
        <taxon>Pseudomonadati</taxon>
        <taxon>Pseudomonadota</taxon>
        <taxon>Alphaproteobacteria</taxon>
        <taxon>Hyphomicrobiales</taxon>
        <taxon>Rhizobiaceae</taxon>
        <taxon>Rhizobium/Agrobacterium group</taxon>
        <taxon>Rhizobium</taxon>
    </lineage>
</organism>
<feature type="compositionally biased region" description="Basic and acidic residues" evidence="1">
    <location>
        <begin position="152"/>
        <end position="161"/>
    </location>
</feature>
<evidence type="ECO:0000313" key="3">
    <source>
        <dbReference type="Proteomes" id="UP000186894"/>
    </source>
</evidence>
<proteinExistence type="predicted"/>